<dbReference type="AlphaFoldDB" id="A0ABD0VAK2"/>
<reference evidence="2 3" key="1">
    <citation type="journal article" date="2024" name="Plant Biotechnol. J.">
        <title>Dendrobium thyrsiflorum genome and its molecular insights into genes involved in important horticultural traits.</title>
        <authorList>
            <person name="Chen B."/>
            <person name="Wang J.Y."/>
            <person name="Zheng P.J."/>
            <person name="Li K.L."/>
            <person name="Liang Y.M."/>
            <person name="Chen X.F."/>
            <person name="Zhang C."/>
            <person name="Zhao X."/>
            <person name="He X."/>
            <person name="Zhang G.Q."/>
            <person name="Liu Z.J."/>
            <person name="Xu Q."/>
        </authorList>
    </citation>
    <scope>NUCLEOTIDE SEQUENCE [LARGE SCALE GENOMIC DNA]</scope>
    <source>
        <strain evidence="2">GZMU011</strain>
    </source>
</reference>
<comment type="caution">
    <text evidence="2">The sequence shown here is derived from an EMBL/GenBank/DDBJ whole genome shotgun (WGS) entry which is preliminary data.</text>
</comment>
<evidence type="ECO:0000256" key="1">
    <source>
        <dbReference type="SAM" id="MobiDB-lite"/>
    </source>
</evidence>
<sequence length="82" mass="8886">MEHVNLGGDSESVDESPDATLVDSEENVPSNETEPGVTAQVQLRSGKILPPPPKKGERPRIHHAKIPLEGDLPSNHMWGNQS</sequence>
<accession>A0ABD0VAK2</accession>
<protein>
    <submittedName>
        <fullName evidence="2">Uncharacterized protein</fullName>
    </submittedName>
</protein>
<dbReference type="Proteomes" id="UP001552299">
    <property type="component" value="Unassembled WGS sequence"/>
</dbReference>
<feature type="region of interest" description="Disordered" evidence="1">
    <location>
        <begin position="1"/>
        <end position="82"/>
    </location>
</feature>
<proteinExistence type="predicted"/>
<keyword evidence="3" id="KW-1185">Reference proteome</keyword>
<name>A0ABD0VAK2_DENTH</name>
<evidence type="ECO:0000313" key="2">
    <source>
        <dbReference type="EMBL" id="KAL0921623.1"/>
    </source>
</evidence>
<evidence type="ECO:0000313" key="3">
    <source>
        <dbReference type="Proteomes" id="UP001552299"/>
    </source>
</evidence>
<organism evidence="2 3">
    <name type="scientific">Dendrobium thyrsiflorum</name>
    <name type="common">Pinecone-like raceme dendrobium</name>
    <name type="synonym">Orchid</name>
    <dbReference type="NCBI Taxonomy" id="117978"/>
    <lineage>
        <taxon>Eukaryota</taxon>
        <taxon>Viridiplantae</taxon>
        <taxon>Streptophyta</taxon>
        <taxon>Embryophyta</taxon>
        <taxon>Tracheophyta</taxon>
        <taxon>Spermatophyta</taxon>
        <taxon>Magnoliopsida</taxon>
        <taxon>Liliopsida</taxon>
        <taxon>Asparagales</taxon>
        <taxon>Orchidaceae</taxon>
        <taxon>Epidendroideae</taxon>
        <taxon>Malaxideae</taxon>
        <taxon>Dendrobiinae</taxon>
        <taxon>Dendrobium</taxon>
    </lineage>
</organism>
<gene>
    <name evidence="2" type="ORF">M5K25_008714</name>
</gene>
<feature type="compositionally biased region" description="Polar residues" evidence="1">
    <location>
        <begin position="27"/>
        <end position="43"/>
    </location>
</feature>
<dbReference type="EMBL" id="JANQDX010000007">
    <property type="protein sequence ID" value="KAL0921623.1"/>
    <property type="molecule type" value="Genomic_DNA"/>
</dbReference>